<dbReference type="AlphaFoldDB" id="A0A6F9DDI2"/>
<feature type="coiled-coil region" evidence="1">
    <location>
        <begin position="208"/>
        <end position="277"/>
    </location>
</feature>
<feature type="coiled-coil region" evidence="1">
    <location>
        <begin position="44"/>
        <end position="78"/>
    </location>
</feature>
<evidence type="ECO:0000256" key="1">
    <source>
        <dbReference type="SAM" id="Coils"/>
    </source>
</evidence>
<feature type="coiled-coil region" evidence="1">
    <location>
        <begin position="125"/>
        <end position="180"/>
    </location>
</feature>
<keyword evidence="1" id="KW-0175">Coiled coil</keyword>
<accession>A0A6F9DDI2</accession>
<dbReference type="Gene3D" id="1.10.287.1490">
    <property type="match status" value="1"/>
</dbReference>
<sequence length="556" mass="64551">MSKATPSAVKMTSKEAWTSENVAQRALQEKDQKLLRMGDEINRLAIFEQESKRKDATIAQLREENSQLQDLLMSDQANSTAKVCQKLKIVDEEINSRRSDINSLHKQVDAIKCKFVEGNTLTSQLSDREKKIHELRHDLDKFKKDYGMAQGLVKSLQREQQSQEATLTKKNDEIASLKARVTKKDVQLSTISAKFARITEDKSKDDLIESIRKESKELRLKLQASDSRANDQVTLLQSYKQEISKLQSSVKNESQDKKKLKQELESLQLKFNEVQRSERVLHVDLEQSTCRLDRFRMRVIRAVYVCPGIESPDDDDKIDDSSIVTDIKKIAKQRSEFQDQGQGWKNEAHKNETKLEEIRNANKTCRQVLDEIIKRLDKNGHHTRLIKQEMQTLSSLPTDENLMWIRSTFTELLSSEFSWLSQLDECLTDAGFDVFLSEQNPGEHVTSLHMALKNEEQAHHQTKSNISQLEIKHEEELQNRVEKLLQENEEKLASEIERIRSEEQLKLNDSIEKIRAKEEEKRLQALFDEREKVTTANLSMEQLKKVQIMYKMISIQ</sequence>
<dbReference type="PANTHER" id="PTHR18853">
    <property type="entry name" value="FORKHEAD-ASSOCIATED DOMAIN-CONTAINING PROTEIN 1-RELATED"/>
    <property type="match status" value="1"/>
</dbReference>
<reference evidence="2" key="1">
    <citation type="submission" date="2020-04" db="EMBL/GenBank/DDBJ databases">
        <authorList>
            <person name="Neveu A P."/>
        </authorList>
    </citation>
    <scope>NUCLEOTIDE SEQUENCE</scope>
    <source>
        <tissue evidence="2">Whole embryo</tissue>
    </source>
</reference>
<organism evidence="2">
    <name type="scientific">Phallusia mammillata</name>
    <dbReference type="NCBI Taxonomy" id="59560"/>
    <lineage>
        <taxon>Eukaryota</taxon>
        <taxon>Metazoa</taxon>
        <taxon>Chordata</taxon>
        <taxon>Tunicata</taxon>
        <taxon>Ascidiacea</taxon>
        <taxon>Phlebobranchia</taxon>
        <taxon>Ascidiidae</taxon>
        <taxon>Phallusia</taxon>
    </lineage>
</organism>
<name>A0A6F9DDI2_9ASCI</name>
<proteinExistence type="evidence at transcript level"/>
<protein>
    <submittedName>
        <fullName evidence="2">Forkhead-associated domain-containing protein 1-like</fullName>
    </submittedName>
</protein>
<dbReference type="InterPro" id="IPR052642">
    <property type="entry name" value="CC-FHA_domain"/>
</dbReference>
<dbReference type="EMBL" id="LR785176">
    <property type="protein sequence ID" value="CAB3246024.1"/>
    <property type="molecule type" value="mRNA"/>
</dbReference>
<feature type="coiled-coil region" evidence="1">
    <location>
        <begin position="452"/>
        <end position="536"/>
    </location>
</feature>
<dbReference type="PANTHER" id="PTHR18853:SF10">
    <property type="entry name" value="FHA DOMAIN-CONTAINING PROTEIN"/>
    <property type="match status" value="1"/>
</dbReference>
<gene>
    <name evidence="2" type="primary">Fhad1-001</name>
</gene>
<evidence type="ECO:0000313" key="2">
    <source>
        <dbReference type="EMBL" id="CAB3246024.1"/>
    </source>
</evidence>